<feature type="domain" description="DUF1707" evidence="1">
    <location>
        <begin position="46"/>
        <end position="98"/>
    </location>
</feature>
<dbReference type="InterPro" id="IPR024425">
    <property type="entry name" value="LiaF-like_C"/>
</dbReference>
<evidence type="ECO:0000259" key="1">
    <source>
        <dbReference type="Pfam" id="PF08044"/>
    </source>
</evidence>
<name>A0A2G3PS17_WILMA</name>
<reference evidence="3 4" key="1">
    <citation type="submission" date="2017-10" db="EMBL/GenBank/DDBJ databases">
        <title>The draft genome sequence of Williamsia sp. BULT 1.1 isolated from the semi-arid grassland soils from South Africa.</title>
        <authorList>
            <person name="Kabwe M.H."/>
            <person name="Govender N."/>
            <person name="Mutseka Lunga P."/>
            <person name="Vikram S."/>
            <person name="Makhalanyane T.P."/>
        </authorList>
    </citation>
    <scope>NUCLEOTIDE SEQUENCE [LARGE SCALE GENOMIC DNA]</scope>
    <source>
        <strain evidence="3 4">BULT 1.1</strain>
    </source>
</reference>
<sequence length="239" mass="25173">MVTDTDQPFARRTILWRLATATGGTNLVAVSDLVPNDDEREGRSRLRASDADRNFVHDILSSAMSSGHLSPVEYEERAAKAVAAKTFGELDELTDDLPVNQLTTAGVATSRRVTTPSAGVEVITSRIAIMSGSELKGPVAVGEHLNAFALMGGVEIDLRDAEFTADHLTIRANTIMGGIEIVVPHDATVRITGMGIMGGFGGSRNAEGKGIPGAPIITVSGLAIMGGVEVVRRRPRDAT</sequence>
<gene>
    <name evidence="3" type="ORF">CSW57_05225</name>
</gene>
<dbReference type="AlphaFoldDB" id="A0A2G3PS17"/>
<accession>A0A2G3PS17</accession>
<feature type="domain" description="Cell wall-active antibiotics response LiaF-like C-terminal" evidence="2">
    <location>
        <begin position="143"/>
        <end position="199"/>
    </location>
</feature>
<evidence type="ECO:0000313" key="4">
    <source>
        <dbReference type="Proteomes" id="UP000225108"/>
    </source>
</evidence>
<evidence type="ECO:0000259" key="2">
    <source>
        <dbReference type="Pfam" id="PF09922"/>
    </source>
</evidence>
<dbReference type="Pfam" id="PF08044">
    <property type="entry name" value="DUF1707"/>
    <property type="match status" value="1"/>
</dbReference>
<dbReference type="InterPro" id="IPR012551">
    <property type="entry name" value="DUF1707_SHOCT-like"/>
</dbReference>
<dbReference type="PANTHER" id="PTHR40763">
    <property type="entry name" value="MEMBRANE PROTEIN-RELATED"/>
    <property type="match status" value="1"/>
</dbReference>
<evidence type="ECO:0000313" key="3">
    <source>
        <dbReference type="EMBL" id="PHV68595.1"/>
    </source>
</evidence>
<comment type="caution">
    <text evidence="3">The sequence shown here is derived from an EMBL/GenBank/DDBJ whole genome shotgun (WGS) entry which is preliminary data.</text>
</comment>
<protein>
    <submittedName>
        <fullName evidence="3">Uncharacterized protein</fullName>
    </submittedName>
</protein>
<dbReference type="Proteomes" id="UP000225108">
    <property type="component" value="Unassembled WGS sequence"/>
</dbReference>
<organism evidence="3 4">
    <name type="scientific">Williamsia marianensis</name>
    <dbReference type="NCBI Taxonomy" id="85044"/>
    <lineage>
        <taxon>Bacteria</taxon>
        <taxon>Bacillati</taxon>
        <taxon>Actinomycetota</taxon>
        <taxon>Actinomycetes</taxon>
        <taxon>Mycobacteriales</taxon>
        <taxon>Nocardiaceae</taxon>
        <taxon>Williamsia</taxon>
    </lineage>
</organism>
<proteinExistence type="predicted"/>
<dbReference type="PANTHER" id="PTHR40763:SF4">
    <property type="entry name" value="DUF1707 DOMAIN-CONTAINING PROTEIN"/>
    <property type="match status" value="1"/>
</dbReference>
<dbReference type="EMBL" id="PEBD01000004">
    <property type="protein sequence ID" value="PHV68595.1"/>
    <property type="molecule type" value="Genomic_DNA"/>
</dbReference>
<dbReference type="Pfam" id="PF09922">
    <property type="entry name" value="LiaF-like_C"/>
    <property type="match status" value="1"/>
</dbReference>